<evidence type="ECO:0000256" key="1">
    <source>
        <dbReference type="SAM" id="SignalP"/>
    </source>
</evidence>
<evidence type="ECO:0000313" key="2">
    <source>
        <dbReference type="EMBL" id="JAR94167.1"/>
    </source>
</evidence>
<protein>
    <recommendedName>
        <fullName evidence="3">Secreted protein</fullName>
    </recommendedName>
</protein>
<evidence type="ECO:0008006" key="3">
    <source>
        <dbReference type="Google" id="ProtNLM"/>
    </source>
</evidence>
<proteinExistence type="predicted"/>
<keyword evidence="1" id="KW-0732">Signal</keyword>
<name>A0A147BTU6_IXORI</name>
<reference evidence="2" key="1">
    <citation type="journal article" date="2018" name="PLoS Negl. Trop. Dis.">
        <title>Sialome diversity of ticks revealed by RNAseq of single tick salivary glands.</title>
        <authorList>
            <person name="Perner J."/>
            <person name="Kropackova S."/>
            <person name="Kopacek P."/>
            <person name="Ribeiro J.M."/>
        </authorList>
    </citation>
    <scope>NUCLEOTIDE SEQUENCE</scope>
    <source>
        <strain evidence="2">Siblings of single egg batch collected in Ceske Budejovice</strain>
        <tissue evidence="2">Salivary glands</tissue>
    </source>
</reference>
<feature type="chain" id="PRO_5007542863" description="Secreted protein" evidence="1">
    <location>
        <begin position="18"/>
        <end position="107"/>
    </location>
</feature>
<feature type="signal peptide" evidence="1">
    <location>
        <begin position="1"/>
        <end position="17"/>
    </location>
</feature>
<organism evidence="2">
    <name type="scientific">Ixodes ricinus</name>
    <name type="common">Common tick</name>
    <name type="synonym">Acarus ricinus</name>
    <dbReference type="NCBI Taxonomy" id="34613"/>
    <lineage>
        <taxon>Eukaryota</taxon>
        <taxon>Metazoa</taxon>
        <taxon>Ecdysozoa</taxon>
        <taxon>Arthropoda</taxon>
        <taxon>Chelicerata</taxon>
        <taxon>Arachnida</taxon>
        <taxon>Acari</taxon>
        <taxon>Parasitiformes</taxon>
        <taxon>Ixodida</taxon>
        <taxon>Ixodoidea</taxon>
        <taxon>Ixodidae</taxon>
        <taxon>Ixodinae</taxon>
        <taxon>Ixodes</taxon>
    </lineage>
</organism>
<accession>A0A147BTU6</accession>
<dbReference type="AlphaFoldDB" id="A0A147BTU6"/>
<dbReference type="EMBL" id="GEGO01001237">
    <property type="protein sequence ID" value="JAR94167.1"/>
    <property type="molecule type" value="Transcribed_RNA"/>
</dbReference>
<sequence length="107" mass="11487">MAIVVVTFTSCVYSVGCGGTVPLKASYLIWYSTTLTLPEGAFHTRCTDVGVTKVTWNSSGGVGMVSLPSSMHLRTAPTSREQMRAVTSYLLRATSPAQMERHSSLTP</sequence>